<dbReference type="InterPro" id="IPR036291">
    <property type="entry name" value="NAD(P)-bd_dom_sf"/>
</dbReference>
<organism evidence="4 5">
    <name type="scientific">Diaporthe ampelina</name>
    <dbReference type="NCBI Taxonomy" id="1214573"/>
    <lineage>
        <taxon>Eukaryota</taxon>
        <taxon>Fungi</taxon>
        <taxon>Dikarya</taxon>
        <taxon>Ascomycota</taxon>
        <taxon>Pezizomycotina</taxon>
        <taxon>Sordariomycetes</taxon>
        <taxon>Sordariomycetidae</taxon>
        <taxon>Diaporthales</taxon>
        <taxon>Diaporthaceae</taxon>
        <taxon>Diaporthe</taxon>
    </lineage>
</organism>
<keyword evidence="1" id="KW-0596">Phosphopantetheine</keyword>
<evidence type="ECO:0000313" key="5">
    <source>
        <dbReference type="Proteomes" id="UP000034680"/>
    </source>
</evidence>
<dbReference type="STRING" id="1214573.A0A0G2I5L6"/>
<dbReference type="InterPro" id="IPR029063">
    <property type="entry name" value="SAM-dependent_MTases_sf"/>
</dbReference>
<evidence type="ECO:0000256" key="1">
    <source>
        <dbReference type="ARBA" id="ARBA00022450"/>
    </source>
</evidence>
<dbReference type="Proteomes" id="UP000034680">
    <property type="component" value="Unassembled WGS sequence"/>
</dbReference>
<dbReference type="Gene3D" id="3.40.50.720">
    <property type="entry name" value="NAD(P)-binding Rossmann-like Domain"/>
    <property type="match status" value="2"/>
</dbReference>
<keyword evidence="5" id="KW-1185">Reference proteome</keyword>
<accession>A0A0G2I5L6</accession>
<proteinExistence type="predicted"/>
<dbReference type="EMBL" id="LCUC01000170">
    <property type="protein sequence ID" value="KKY35195.1"/>
    <property type="molecule type" value="Genomic_DNA"/>
</dbReference>
<protein>
    <submittedName>
        <fullName evidence="4">Putative polyketide</fullName>
    </submittedName>
</protein>
<sequence>MRFAVHDIEKQPAPELVGTQHLVVASNAVHATPSLQDSTRCIRDILRPDGFLCLVEIIRVFPRPRRQWQSPLNKGTRLSLEDEAVMDRVDVIETDLSKPSLGLSEDVYNSLAENVTDIVHNAWLMHSKWPIKRFEPQLRIMMNMIGLARDISARRWRAGTKTPVTFEFISSIATIAGSSLNGYWNPTEHVSFLVELSQTLRALPDFSGSLGWTPVDEMAGTLVDILLQPEDVRLHSIYHIENPVRQHWADMIATLADALDIPDVIPFGEWVCRVREWPVRADYGADGANPAYLLTGFLDENFTRMSCGGLLMGTANAREHSPTLARVVPVSEATTRLYMGKWREMGFLN</sequence>
<evidence type="ECO:0000313" key="4">
    <source>
        <dbReference type="EMBL" id="KKY35195.1"/>
    </source>
</evidence>
<comment type="caution">
    <text evidence="4">The sequence shown here is derived from an EMBL/GenBank/DDBJ whole genome shotgun (WGS) entry which is preliminary data.</text>
</comment>
<dbReference type="SUPFAM" id="SSF53335">
    <property type="entry name" value="S-adenosyl-L-methionine-dependent methyltransferases"/>
    <property type="match status" value="1"/>
</dbReference>
<keyword evidence="2" id="KW-0597">Phosphoprotein</keyword>
<dbReference type="SUPFAM" id="SSF51735">
    <property type="entry name" value="NAD(P)-binding Rossmann-fold domains"/>
    <property type="match status" value="1"/>
</dbReference>
<evidence type="ECO:0000256" key="2">
    <source>
        <dbReference type="ARBA" id="ARBA00022553"/>
    </source>
</evidence>
<name>A0A0G2I5L6_9PEZI</name>
<dbReference type="Pfam" id="PF07993">
    <property type="entry name" value="NAD_binding_4"/>
    <property type="match status" value="1"/>
</dbReference>
<reference evidence="4 5" key="1">
    <citation type="submission" date="2015-05" db="EMBL/GenBank/DDBJ databases">
        <title>Distinctive expansion of gene families associated with plant cell wall degradation and secondary metabolism in the genomes of grapevine trunk pathogens.</title>
        <authorList>
            <person name="Lawrence D.P."/>
            <person name="Travadon R."/>
            <person name="Rolshausen P.E."/>
            <person name="Baumgartner K."/>
        </authorList>
    </citation>
    <scope>NUCLEOTIDE SEQUENCE [LARGE SCALE GENOMIC DNA]</scope>
    <source>
        <strain evidence="4">DA912</strain>
    </source>
</reference>
<gene>
    <name evidence="4" type="ORF">UCDDA912_g04841</name>
</gene>
<dbReference type="OrthoDB" id="329835at2759"/>
<reference evidence="4 5" key="2">
    <citation type="submission" date="2015-05" db="EMBL/GenBank/DDBJ databases">
        <authorList>
            <person name="Morales-Cruz A."/>
            <person name="Amrine K.C."/>
            <person name="Cantu D."/>
        </authorList>
    </citation>
    <scope>NUCLEOTIDE SEQUENCE [LARGE SCALE GENOMIC DNA]</scope>
    <source>
        <strain evidence="4">DA912</strain>
    </source>
</reference>
<evidence type="ECO:0000259" key="3">
    <source>
        <dbReference type="Pfam" id="PF07993"/>
    </source>
</evidence>
<feature type="domain" description="Thioester reductase (TE)" evidence="3">
    <location>
        <begin position="78"/>
        <end position="175"/>
    </location>
</feature>
<dbReference type="AlphaFoldDB" id="A0A0G2I5L6"/>
<dbReference type="InterPro" id="IPR013120">
    <property type="entry name" value="FAR_NAD-bd"/>
</dbReference>